<name>A0A4V2S814_9PSEU</name>
<accession>A0A4V2S814</accession>
<comment type="caution">
    <text evidence="1">The sequence shown here is derived from an EMBL/GenBank/DDBJ whole genome shotgun (WGS) entry which is preliminary data.</text>
</comment>
<dbReference type="RefSeq" id="WP_132113468.1">
    <property type="nucleotide sequence ID" value="NZ_SLWS01000002.1"/>
</dbReference>
<organism evidence="1 2">
    <name type="scientific">Actinocrispum wychmicini</name>
    <dbReference type="NCBI Taxonomy" id="1213861"/>
    <lineage>
        <taxon>Bacteria</taxon>
        <taxon>Bacillati</taxon>
        <taxon>Actinomycetota</taxon>
        <taxon>Actinomycetes</taxon>
        <taxon>Pseudonocardiales</taxon>
        <taxon>Pseudonocardiaceae</taxon>
        <taxon>Actinocrispum</taxon>
    </lineage>
</organism>
<dbReference type="OrthoDB" id="4082424at2"/>
<sequence length="131" mass="14698">MSDDQPVEVAEFLGALDSATPEALAAHIAGNYWEITRHVETYLAGTPLMRTRTFDEREPEFRMLSAPELTRAFEAGEARMRVRIEELLSIQDNPVLRLANRQMHAAGFLKHSRSECAEADTRANASGNARR</sequence>
<keyword evidence="2" id="KW-1185">Reference proteome</keyword>
<evidence type="ECO:0000313" key="1">
    <source>
        <dbReference type="EMBL" id="TCO62010.1"/>
    </source>
</evidence>
<proteinExistence type="predicted"/>
<dbReference type="Proteomes" id="UP000295680">
    <property type="component" value="Unassembled WGS sequence"/>
</dbReference>
<gene>
    <name evidence="1" type="ORF">EV192_102147</name>
</gene>
<reference evidence="1 2" key="1">
    <citation type="submission" date="2019-03" db="EMBL/GenBank/DDBJ databases">
        <title>Genomic Encyclopedia of Type Strains, Phase IV (KMG-IV): sequencing the most valuable type-strain genomes for metagenomic binning, comparative biology and taxonomic classification.</title>
        <authorList>
            <person name="Goeker M."/>
        </authorList>
    </citation>
    <scope>NUCLEOTIDE SEQUENCE [LARGE SCALE GENOMIC DNA]</scope>
    <source>
        <strain evidence="1 2">DSM 45934</strain>
    </source>
</reference>
<protein>
    <submittedName>
        <fullName evidence="1">Uncharacterized protein</fullName>
    </submittedName>
</protein>
<evidence type="ECO:0000313" key="2">
    <source>
        <dbReference type="Proteomes" id="UP000295680"/>
    </source>
</evidence>
<dbReference type="AlphaFoldDB" id="A0A4V2S814"/>
<dbReference type="EMBL" id="SLWS01000002">
    <property type="protein sequence ID" value="TCO62010.1"/>
    <property type="molecule type" value="Genomic_DNA"/>
</dbReference>